<dbReference type="Gene3D" id="3.50.50.60">
    <property type="entry name" value="FAD/NAD(P)-binding domain"/>
    <property type="match status" value="1"/>
</dbReference>
<dbReference type="Pfam" id="PF16350">
    <property type="entry name" value="FAO_M"/>
    <property type="match status" value="1"/>
</dbReference>
<dbReference type="PANTHER" id="PTHR13847:SF187">
    <property type="entry name" value="DIMETHYLGLYCINE DEHYDROGENASE, MITOCHONDRIAL"/>
    <property type="match status" value="1"/>
</dbReference>
<dbReference type="Gene3D" id="2.40.30.110">
    <property type="entry name" value="Aminomethyltransferase beta-barrel domains"/>
    <property type="match status" value="1"/>
</dbReference>
<comment type="similarity">
    <text evidence="1">Belongs to the GcvT family.</text>
</comment>
<dbReference type="SUPFAM" id="SSF101790">
    <property type="entry name" value="Aminomethyltransferase beta-barrel domain"/>
    <property type="match status" value="1"/>
</dbReference>
<dbReference type="Pfam" id="PF08669">
    <property type="entry name" value="GCV_T_C"/>
    <property type="match status" value="1"/>
</dbReference>
<dbReference type="Proteomes" id="UP001595904">
    <property type="component" value="Unassembled WGS sequence"/>
</dbReference>
<name>A0ABV8SXM5_9GAMM</name>
<dbReference type="Pfam" id="PF01571">
    <property type="entry name" value="GCV_T"/>
    <property type="match status" value="1"/>
</dbReference>
<accession>A0ABV8SXM5</accession>
<organism evidence="7 8">
    <name type="scientific">Steroidobacter flavus</name>
    <dbReference type="NCBI Taxonomy" id="1842136"/>
    <lineage>
        <taxon>Bacteria</taxon>
        <taxon>Pseudomonadati</taxon>
        <taxon>Pseudomonadota</taxon>
        <taxon>Gammaproteobacteria</taxon>
        <taxon>Steroidobacterales</taxon>
        <taxon>Steroidobacteraceae</taxon>
        <taxon>Steroidobacter</taxon>
    </lineage>
</organism>
<feature type="domain" description="FAD dependent oxidoreductase" evidence="3">
    <location>
        <begin position="6"/>
        <end position="365"/>
    </location>
</feature>
<dbReference type="PANTHER" id="PTHR13847">
    <property type="entry name" value="SARCOSINE DEHYDROGENASE-RELATED"/>
    <property type="match status" value="1"/>
</dbReference>
<feature type="domain" description="Aminomethyltransferase C-terminal" evidence="5">
    <location>
        <begin position="719"/>
        <end position="798"/>
    </location>
</feature>
<dbReference type="SUPFAM" id="SSF54373">
    <property type="entry name" value="FAD-linked reductases, C-terminal domain"/>
    <property type="match status" value="1"/>
</dbReference>
<dbReference type="PROSITE" id="PS51257">
    <property type="entry name" value="PROKAR_LIPOPROTEIN"/>
    <property type="match status" value="1"/>
</dbReference>
<dbReference type="SUPFAM" id="SSF103025">
    <property type="entry name" value="Folate-binding domain"/>
    <property type="match status" value="1"/>
</dbReference>
<evidence type="ECO:0000313" key="7">
    <source>
        <dbReference type="EMBL" id="MFC4312364.1"/>
    </source>
</evidence>
<evidence type="ECO:0000259" key="5">
    <source>
        <dbReference type="Pfam" id="PF08669"/>
    </source>
</evidence>
<evidence type="ECO:0000256" key="2">
    <source>
        <dbReference type="ARBA" id="ARBA00023002"/>
    </source>
</evidence>
<dbReference type="InterPro" id="IPR006222">
    <property type="entry name" value="GCVT_N"/>
</dbReference>
<proteinExistence type="inferred from homology"/>
<sequence>MKTHARVVVIGGGVIGCSVLYHLTKLGWTDVVLCERKELTAGSSWHAAGGFHAINSDPGVSRLQAYTIDLYREIEKVSGQDVGLHFTGGLNVAATAARWEQLRSDWARHRTLGLKTELVGPKEIREMCPLIDVKGVYGAIYDPMEGHLDPYGATHAYAKAARQRGAEIYRHTRVLELEATTKGTWRVVTDQGTIEAEHVVNAGGLWAREVGQMAGVNLPIVAMEHHYLLTENLPELEQMSGEIPLVLDLDGEIYLRQERKGVLLGVYERDATPWALNGAPWDYGQTELLAPDLDRLTDALNKGFQRFPSLSNAGIRKIVNGPFTFTPDGNPLVGPVPGLKNYWAACGVMAGFAQGGGVGLALSQWMVSGEPEGEIYAMDVARFGPYAASRNYTVAKAREFYARRFQMAYPNEYWPAGRPAKTSAVHATLQAANGVFGVSYGLEVPLYFARKGEPAKETPSLRRSNAFPAVAEECHAARETAGILDISSFAKYLITGPRAESALARVLAGRIPEVGKVRITPMLSHSGRLMGDLTTMRLAEDRFLIGGSGYLQSFHMRWFNEHLAQDGVDIRNVSEEYGGVAIFGPRARDVLSELTPSDVSNQALPFMSVRHLDAHFAPAIVGRLSVTGELGYEIYTPAQHLSSLLDRILEVGSSLGARLVGVYAIQSLRLEKSYGIWSREFSRDYTAKMSGLDRFVDFKRGGFIGYEAALRERDEQPARRLVTLTVASDDADAAGYEPIYSGDRLVGFATSGGYGHCAGVSLVMGYVDSSISAEDRELSITILGERRACKILSQPAIDPDGERLRR</sequence>
<feature type="domain" description="GCVT N-terminal" evidence="4">
    <location>
        <begin position="426"/>
        <end position="699"/>
    </location>
</feature>
<dbReference type="InterPro" id="IPR027266">
    <property type="entry name" value="TrmE/GcvT-like"/>
</dbReference>
<dbReference type="Gene3D" id="3.30.9.10">
    <property type="entry name" value="D-Amino Acid Oxidase, subunit A, domain 2"/>
    <property type="match status" value="1"/>
</dbReference>
<gene>
    <name evidence="7" type="ORF">ACFPN2_24995</name>
</gene>
<dbReference type="InterPro" id="IPR032503">
    <property type="entry name" value="FAO_M"/>
</dbReference>
<dbReference type="InterPro" id="IPR036188">
    <property type="entry name" value="FAD/NAD-bd_sf"/>
</dbReference>
<dbReference type="InterPro" id="IPR013977">
    <property type="entry name" value="GcvT_C"/>
</dbReference>
<keyword evidence="2" id="KW-0560">Oxidoreductase</keyword>
<dbReference type="InterPro" id="IPR006076">
    <property type="entry name" value="FAD-dep_OxRdtase"/>
</dbReference>
<dbReference type="SUPFAM" id="SSF51905">
    <property type="entry name" value="FAD/NAD(P)-binding domain"/>
    <property type="match status" value="1"/>
</dbReference>
<dbReference type="Pfam" id="PF01266">
    <property type="entry name" value="DAO"/>
    <property type="match status" value="1"/>
</dbReference>
<dbReference type="RefSeq" id="WP_380601692.1">
    <property type="nucleotide sequence ID" value="NZ_JBHSDU010000014.1"/>
</dbReference>
<evidence type="ECO:0000259" key="6">
    <source>
        <dbReference type="Pfam" id="PF16350"/>
    </source>
</evidence>
<keyword evidence="8" id="KW-1185">Reference proteome</keyword>
<evidence type="ECO:0000259" key="3">
    <source>
        <dbReference type="Pfam" id="PF01266"/>
    </source>
</evidence>
<protein>
    <submittedName>
        <fullName evidence="7">FAD-dependent oxidoreductase</fullName>
    </submittedName>
</protein>
<evidence type="ECO:0000313" key="8">
    <source>
        <dbReference type="Proteomes" id="UP001595904"/>
    </source>
</evidence>
<feature type="domain" description="FAD dependent oxidoreductase central" evidence="6">
    <location>
        <begin position="369"/>
        <end position="423"/>
    </location>
</feature>
<dbReference type="Gene3D" id="3.30.1360.120">
    <property type="entry name" value="Probable tRNA modification gtpase trme, domain 1"/>
    <property type="match status" value="1"/>
</dbReference>
<evidence type="ECO:0000256" key="1">
    <source>
        <dbReference type="ARBA" id="ARBA00008609"/>
    </source>
</evidence>
<evidence type="ECO:0000259" key="4">
    <source>
        <dbReference type="Pfam" id="PF01571"/>
    </source>
</evidence>
<reference evidence="8" key="1">
    <citation type="journal article" date="2019" name="Int. J. Syst. Evol. Microbiol.">
        <title>The Global Catalogue of Microorganisms (GCM) 10K type strain sequencing project: providing services to taxonomists for standard genome sequencing and annotation.</title>
        <authorList>
            <consortium name="The Broad Institute Genomics Platform"/>
            <consortium name="The Broad Institute Genome Sequencing Center for Infectious Disease"/>
            <person name="Wu L."/>
            <person name="Ma J."/>
        </authorList>
    </citation>
    <scope>NUCLEOTIDE SEQUENCE [LARGE SCALE GENOMIC DNA]</scope>
    <source>
        <strain evidence="8">CGMCC 1.10759</strain>
    </source>
</reference>
<dbReference type="InterPro" id="IPR029043">
    <property type="entry name" value="GcvT/YgfZ_C"/>
</dbReference>
<dbReference type="Gene3D" id="3.30.70.1400">
    <property type="entry name" value="Aminomethyltransferase beta-barrel domains"/>
    <property type="match status" value="1"/>
</dbReference>
<comment type="caution">
    <text evidence="7">The sequence shown here is derived from an EMBL/GenBank/DDBJ whole genome shotgun (WGS) entry which is preliminary data.</text>
</comment>
<dbReference type="EMBL" id="JBHSDU010000014">
    <property type="protein sequence ID" value="MFC4312364.1"/>
    <property type="molecule type" value="Genomic_DNA"/>
</dbReference>